<dbReference type="PROSITE" id="PS00640">
    <property type="entry name" value="THIOL_PROTEASE_ASN"/>
    <property type="match status" value="1"/>
</dbReference>
<keyword evidence="3" id="KW-0472">Membrane</keyword>
<reference evidence="6" key="1">
    <citation type="submission" date="2021-02" db="EMBL/GenBank/DDBJ databases">
        <authorList>
            <person name="Nowell W R."/>
        </authorList>
    </citation>
    <scope>NUCLEOTIDE SEQUENCE</scope>
</reference>
<evidence type="ECO:0000259" key="4">
    <source>
        <dbReference type="SMART" id="SM00645"/>
    </source>
</evidence>
<dbReference type="GO" id="GO:0006508">
    <property type="term" value="P:proteolysis"/>
    <property type="evidence" value="ECO:0007669"/>
    <property type="project" value="InterPro"/>
</dbReference>
<dbReference type="Pfam" id="PF08246">
    <property type="entry name" value="Inhibitor_I29"/>
    <property type="match status" value="1"/>
</dbReference>
<keyword evidence="2" id="KW-1015">Disulfide bond</keyword>
<keyword evidence="3" id="KW-0812">Transmembrane</keyword>
<dbReference type="Gene3D" id="3.90.70.10">
    <property type="entry name" value="Cysteine proteinases"/>
    <property type="match status" value="1"/>
</dbReference>
<dbReference type="SUPFAM" id="SSF54001">
    <property type="entry name" value="Cysteine proteinases"/>
    <property type="match status" value="1"/>
</dbReference>
<feature type="domain" description="Peptidase C1A papain C-terminal" evidence="4">
    <location>
        <begin position="196"/>
        <end position="398"/>
    </location>
</feature>
<dbReference type="InterPro" id="IPR013201">
    <property type="entry name" value="Prot_inhib_I29"/>
</dbReference>
<dbReference type="InterPro" id="IPR038765">
    <property type="entry name" value="Papain-like_cys_pep_sf"/>
</dbReference>
<evidence type="ECO:0000313" key="7">
    <source>
        <dbReference type="Proteomes" id="UP000663851"/>
    </source>
</evidence>
<dbReference type="CDD" id="cd02248">
    <property type="entry name" value="Peptidase_C1A"/>
    <property type="match status" value="1"/>
</dbReference>
<feature type="transmembrane region" description="Helical" evidence="3">
    <location>
        <begin position="409"/>
        <end position="431"/>
    </location>
</feature>
<evidence type="ECO:0000256" key="2">
    <source>
        <dbReference type="ARBA" id="ARBA00023157"/>
    </source>
</evidence>
<dbReference type="InterPro" id="IPR013128">
    <property type="entry name" value="Peptidase_C1A"/>
</dbReference>
<dbReference type="PROSITE" id="PS00639">
    <property type="entry name" value="THIOL_PROTEASE_HIS"/>
    <property type="match status" value="1"/>
</dbReference>
<accession>A0A820MH02</accession>
<dbReference type="InterPro" id="IPR039417">
    <property type="entry name" value="Peptidase_C1A_papain-like"/>
</dbReference>
<dbReference type="InterPro" id="IPR000668">
    <property type="entry name" value="Peptidase_C1A_C"/>
</dbReference>
<evidence type="ECO:0000313" key="6">
    <source>
        <dbReference type="EMBL" id="CAF4374994.1"/>
    </source>
</evidence>
<dbReference type="InterPro" id="IPR025661">
    <property type="entry name" value="Pept_asp_AS"/>
</dbReference>
<dbReference type="InterPro" id="IPR025660">
    <property type="entry name" value="Pept_his_AS"/>
</dbReference>
<comment type="similarity">
    <text evidence="1">Belongs to the peptidase C1 family.</text>
</comment>
<comment type="caution">
    <text evidence="6">The sequence shown here is derived from an EMBL/GenBank/DDBJ whole genome shotgun (WGS) entry which is preliminary data.</text>
</comment>
<dbReference type="AlphaFoldDB" id="A0A820MH02"/>
<dbReference type="Proteomes" id="UP000663851">
    <property type="component" value="Unassembled WGS sequence"/>
</dbReference>
<sequence>MPSGASQTLMTIIRRKQLCCYVKQQFLLYTTKYGNAATLDSRQRLLKLATDVEHARAHKLVLSEVAKIMITEHNDDNPSEKSPTTTNLSPLPHKKLVLLFVLFGAVVSNLSSEWDKFKRDYKKQYASVAEENERRQIFIENINRMRFYQEAHPYATFTMAMNHLTDRRIEELVSGSKFHLDARPVLLKTSIEVKNLPESLDWRTKGVITPVIEEGPIGVILGPLVATELVESLHAIHTNNLTEGSIPRVYDCCLVAPDPFECMMKLGGICRKIDYPKILDKCEPNACKPFTTFDEIKRLIEKDENKMLTWIQESTLWVVMNGFGKGFGDYKEGIYDEPTCPQTDGNHAMQVVGYGIEGGKPYWLCKNSWGDNWGEKGYIRMVRGKNMCGIANGVVQVAYKKTNSATRLFVIYPTFLICVLVMMISRIFAVYC</sequence>
<proteinExistence type="inferred from homology"/>
<evidence type="ECO:0000256" key="1">
    <source>
        <dbReference type="ARBA" id="ARBA00008455"/>
    </source>
</evidence>
<dbReference type="SMART" id="SM00645">
    <property type="entry name" value="Pept_C1"/>
    <property type="match status" value="1"/>
</dbReference>
<dbReference type="SMART" id="SM00848">
    <property type="entry name" value="Inhibitor_I29"/>
    <property type="match status" value="1"/>
</dbReference>
<evidence type="ECO:0000259" key="5">
    <source>
        <dbReference type="SMART" id="SM00848"/>
    </source>
</evidence>
<dbReference type="EMBL" id="CAJOBO010001409">
    <property type="protein sequence ID" value="CAF4374994.1"/>
    <property type="molecule type" value="Genomic_DNA"/>
</dbReference>
<dbReference type="PANTHER" id="PTHR12411">
    <property type="entry name" value="CYSTEINE PROTEASE FAMILY C1-RELATED"/>
    <property type="match status" value="1"/>
</dbReference>
<name>A0A820MH02_9BILA</name>
<dbReference type="GO" id="GO:0008234">
    <property type="term" value="F:cysteine-type peptidase activity"/>
    <property type="evidence" value="ECO:0007669"/>
    <property type="project" value="InterPro"/>
</dbReference>
<feature type="domain" description="Cathepsin propeptide inhibitor" evidence="5">
    <location>
        <begin position="114"/>
        <end position="172"/>
    </location>
</feature>
<evidence type="ECO:0000256" key="3">
    <source>
        <dbReference type="SAM" id="Phobius"/>
    </source>
</evidence>
<organism evidence="6 7">
    <name type="scientific">Rotaria socialis</name>
    <dbReference type="NCBI Taxonomy" id="392032"/>
    <lineage>
        <taxon>Eukaryota</taxon>
        <taxon>Metazoa</taxon>
        <taxon>Spiralia</taxon>
        <taxon>Gnathifera</taxon>
        <taxon>Rotifera</taxon>
        <taxon>Eurotatoria</taxon>
        <taxon>Bdelloidea</taxon>
        <taxon>Philodinida</taxon>
        <taxon>Philodinidae</taxon>
        <taxon>Rotaria</taxon>
    </lineage>
</organism>
<protein>
    <submittedName>
        <fullName evidence="6">Uncharacterized protein</fullName>
    </submittedName>
</protein>
<keyword evidence="3" id="KW-1133">Transmembrane helix</keyword>
<dbReference type="Pfam" id="PF00112">
    <property type="entry name" value="Peptidase_C1"/>
    <property type="match status" value="1"/>
</dbReference>
<gene>
    <name evidence="6" type="ORF">HFQ381_LOCUS18321</name>
</gene>